<dbReference type="GeneID" id="300581931"/>
<comment type="caution">
    <text evidence="2">The sequence shown here is derived from an EMBL/GenBank/DDBJ whole genome shotgun (WGS) entry which is preliminary data.</text>
</comment>
<dbReference type="InterPro" id="IPR001242">
    <property type="entry name" value="Condensation_dom"/>
</dbReference>
<dbReference type="Pfam" id="PF00668">
    <property type="entry name" value="Condensation"/>
    <property type="match status" value="1"/>
</dbReference>
<dbReference type="EMBL" id="PPTA01000026">
    <property type="protein sequence ID" value="TFA97822.1"/>
    <property type="molecule type" value="Genomic_DNA"/>
</dbReference>
<protein>
    <recommendedName>
        <fullName evidence="1">Condensation domain-containing protein</fullName>
    </recommendedName>
</protein>
<dbReference type="RefSeq" id="XP_073554024.1">
    <property type="nucleotide sequence ID" value="XM_073707481.1"/>
</dbReference>
<accession>A0ABY2GSA6</accession>
<keyword evidence="3" id="KW-1185">Reference proteome</keyword>
<reference evidence="2 3" key="1">
    <citation type="submission" date="2018-01" db="EMBL/GenBank/DDBJ databases">
        <title>Genome characterization of the sugarcane-associated fungus Trichoderma ghanense CCMA-1212 and their application in lignocelulose bioconversion.</title>
        <authorList>
            <person name="Steindorff A.S."/>
            <person name="Mendes T.D."/>
            <person name="Vilela E.S.D."/>
            <person name="Rodrigues D.S."/>
            <person name="Formighieri E.F."/>
            <person name="Melo I.S."/>
            <person name="Favaro L.C.L."/>
        </authorList>
    </citation>
    <scope>NUCLEOTIDE SEQUENCE [LARGE SCALE GENOMIC DNA]</scope>
    <source>
        <strain evidence="2 3">CCMA-1212</strain>
    </source>
</reference>
<organism evidence="2 3">
    <name type="scientific">Trichoderma ghanense</name>
    <dbReference type="NCBI Taxonomy" id="65468"/>
    <lineage>
        <taxon>Eukaryota</taxon>
        <taxon>Fungi</taxon>
        <taxon>Dikarya</taxon>
        <taxon>Ascomycota</taxon>
        <taxon>Pezizomycotina</taxon>
        <taxon>Sordariomycetes</taxon>
        <taxon>Hypocreomycetidae</taxon>
        <taxon>Hypocreales</taxon>
        <taxon>Hypocreaceae</taxon>
        <taxon>Trichoderma</taxon>
    </lineage>
</organism>
<evidence type="ECO:0000259" key="1">
    <source>
        <dbReference type="Pfam" id="PF00668"/>
    </source>
</evidence>
<evidence type="ECO:0000313" key="3">
    <source>
        <dbReference type="Proteomes" id="UP001642720"/>
    </source>
</evidence>
<dbReference type="SUPFAM" id="SSF52777">
    <property type="entry name" value="CoA-dependent acyltransferases"/>
    <property type="match status" value="1"/>
</dbReference>
<dbReference type="Proteomes" id="UP001642720">
    <property type="component" value="Unassembled WGS sequence"/>
</dbReference>
<dbReference type="Gene3D" id="3.30.559.10">
    <property type="entry name" value="Chloramphenicol acetyltransferase-like domain"/>
    <property type="match status" value="1"/>
</dbReference>
<gene>
    <name evidence="2" type="ORF">CCMA1212_010437</name>
</gene>
<evidence type="ECO:0000313" key="2">
    <source>
        <dbReference type="EMBL" id="TFA97822.1"/>
    </source>
</evidence>
<feature type="domain" description="Condensation" evidence="1">
    <location>
        <begin position="2"/>
        <end position="61"/>
    </location>
</feature>
<proteinExistence type="predicted"/>
<dbReference type="InterPro" id="IPR023213">
    <property type="entry name" value="CAT-like_dom_sf"/>
</dbReference>
<name>A0ABY2GSA6_9HYPO</name>
<sequence>MSFAQRRLWFLRQFLRGPTTYNVTLSYSITGRLRTNDFRNAFRQVIARHESLRTCLYNDSDTNTPT</sequence>